<keyword evidence="2" id="KW-1185">Reference proteome</keyword>
<protein>
    <submittedName>
        <fullName evidence="1">Uncharacterized protein</fullName>
    </submittedName>
</protein>
<accession>A0ABW1GEV1</accession>
<dbReference type="Proteomes" id="UP001596200">
    <property type="component" value="Unassembled WGS sequence"/>
</dbReference>
<dbReference type="EMBL" id="JBHSPU010000002">
    <property type="protein sequence ID" value="MFC5912563.1"/>
    <property type="molecule type" value="Genomic_DNA"/>
</dbReference>
<name>A0ABW1GEV1_9ACTN</name>
<evidence type="ECO:0000313" key="1">
    <source>
        <dbReference type="EMBL" id="MFC5912563.1"/>
    </source>
</evidence>
<proteinExistence type="predicted"/>
<reference evidence="2" key="1">
    <citation type="journal article" date="2019" name="Int. J. Syst. Evol. Microbiol.">
        <title>The Global Catalogue of Microorganisms (GCM) 10K type strain sequencing project: providing services to taxonomists for standard genome sequencing and annotation.</title>
        <authorList>
            <consortium name="The Broad Institute Genomics Platform"/>
            <consortium name="The Broad Institute Genome Sequencing Center for Infectious Disease"/>
            <person name="Wu L."/>
            <person name="Ma J."/>
        </authorList>
    </citation>
    <scope>NUCLEOTIDE SEQUENCE [LARGE SCALE GENOMIC DNA]</scope>
    <source>
        <strain evidence="2">JCM 4147</strain>
    </source>
</reference>
<gene>
    <name evidence="1" type="ORF">ACFP1B_03795</name>
</gene>
<sequence>MRHHRSPAHALDQRPSSRHAAAELGAALREAGIRVPLARHCAEPQPGRVELGPLSPGEASQLARIVRTGTKRTLRAARALRDIVDAYRLDLPGIQVRNGRIALGSASPATAELLARLLGATAPGPDTLTAAPLDAARVGERLRLAFAAATGGDALDVHVEEAETEAEAAPSAEPVLTLGSIDVATARRLVAALRF</sequence>
<comment type="caution">
    <text evidence="1">The sequence shown here is derived from an EMBL/GenBank/DDBJ whole genome shotgun (WGS) entry which is preliminary data.</text>
</comment>
<dbReference type="RefSeq" id="WP_344517139.1">
    <property type="nucleotide sequence ID" value="NZ_BAAATU010000062.1"/>
</dbReference>
<organism evidence="1 2">
    <name type="scientific">Streptomyces pulveraceus</name>
    <dbReference type="NCBI Taxonomy" id="68258"/>
    <lineage>
        <taxon>Bacteria</taxon>
        <taxon>Bacillati</taxon>
        <taxon>Actinomycetota</taxon>
        <taxon>Actinomycetes</taxon>
        <taxon>Kitasatosporales</taxon>
        <taxon>Streptomycetaceae</taxon>
        <taxon>Streptomyces</taxon>
    </lineage>
</organism>
<evidence type="ECO:0000313" key="2">
    <source>
        <dbReference type="Proteomes" id="UP001596200"/>
    </source>
</evidence>